<feature type="region of interest" description="Disordered" evidence="1">
    <location>
        <begin position="821"/>
        <end position="842"/>
    </location>
</feature>
<feature type="compositionally biased region" description="Polar residues" evidence="1">
    <location>
        <begin position="271"/>
        <end position="290"/>
    </location>
</feature>
<feature type="compositionally biased region" description="Polar residues" evidence="1">
    <location>
        <begin position="743"/>
        <end position="760"/>
    </location>
</feature>
<keyword evidence="4" id="KW-1185">Reference proteome</keyword>
<feature type="compositionally biased region" description="Polar residues" evidence="1">
    <location>
        <begin position="155"/>
        <end position="239"/>
    </location>
</feature>
<dbReference type="SUPFAM" id="SSF58113">
    <property type="entry name" value="Apolipoprotein A-I"/>
    <property type="match status" value="1"/>
</dbReference>
<feature type="signal peptide" evidence="2">
    <location>
        <begin position="1"/>
        <end position="15"/>
    </location>
</feature>
<feature type="region of interest" description="Disordered" evidence="1">
    <location>
        <begin position="482"/>
        <end position="504"/>
    </location>
</feature>
<gene>
    <name evidence="3" type="ORF">Hamer_G009265</name>
</gene>
<evidence type="ECO:0000313" key="4">
    <source>
        <dbReference type="Proteomes" id="UP000747542"/>
    </source>
</evidence>
<feature type="region of interest" description="Disordered" evidence="1">
    <location>
        <begin position="743"/>
        <end position="779"/>
    </location>
</feature>
<dbReference type="Proteomes" id="UP000747542">
    <property type="component" value="Unassembled WGS sequence"/>
</dbReference>
<feature type="region of interest" description="Disordered" evidence="1">
    <location>
        <begin position="1476"/>
        <end position="1498"/>
    </location>
</feature>
<feature type="non-terminal residue" evidence="3">
    <location>
        <position position="1"/>
    </location>
</feature>
<accession>A0A8J5MJD5</accession>
<feature type="chain" id="PRO_5035307744" evidence="2">
    <location>
        <begin position="16"/>
        <end position="1498"/>
    </location>
</feature>
<organism evidence="3 4">
    <name type="scientific">Homarus americanus</name>
    <name type="common">American lobster</name>
    <dbReference type="NCBI Taxonomy" id="6706"/>
    <lineage>
        <taxon>Eukaryota</taxon>
        <taxon>Metazoa</taxon>
        <taxon>Ecdysozoa</taxon>
        <taxon>Arthropoda</taxon>
        <taxon>Crustacea</taxon>
        <taxon>Multicrustacea</taxon>
        <taxon>Malacostraca</taxon>
        <taxon>Eumalacostraca</taxon>
        <taxon>Eucarida</taxon>
        <taxon>Decapoda</taxon>
        <taxon>Pleocyemata</taxon>
        <taxon>Astacidea</taxon>
        <taxon>Nephropoidea</taxon>
        <taxon>Nephropidae</taxon>
        <taxon>Homarus</taxon>
    </lineage>
</organism>
<evidence type="ECO:0000256" key="1">
    <source>
        <dbReference type="SAM" id="MobiDB-lite"/>
    </source>
</evidence>
<feature type="compositionally biased region" description="Polar residues" evidence="1">
    <location>
        <begin position="1476"/>
        <end position="1486"/>
    </location>
</feature>
<keyword evidence="2" id="KW-0732">Signal</keyword>
<feature type="compositionally biased region" description="Polar residues" evidence="1">
    <location>
        <begin position="298"/>
        <end position="311"/>
    </location>
</feature>
<feature type="compositionally biased region" description="Polar residues" evidence="1">
    <location>
        <begin position="681"/>
        <end position="702"/>
    </location>
</feature>
<sequence length="1498" mass="166472">MAVLVMGVLLSVTHAQWSYRYPTNTHNTGYRPAHYPSYSLDRNYQTLHNPFNNNPVKPQETVRSSSTQSPVQRYPSTTQSPVQRYPSTTQFTVQRYSTQSPNQRLYSLQKNPTRRYYSQSQPQVQGYYSAQSPIQQYQSSIQPPLQQYQFPTHPAVQQYQSSTQPPVQQYQSSTQPPVQQYQSSTQPPVQQYQSSTQPPVQQYQSSTQPPVQQYQPSTQSPVQQYQSSNQPPIERYQSQHLHHQAGSSLKPATLPGQQSTGSQHPIGHPSPQITKSQQPAYRPTHQSTNPHHLPYRPTHQSTSPHQPTQQANWWQHRYYPAQASDRRYQSTAAWPSYYQHRYHQHWPQTGKAPNTPKYGIEPFDNGHAHLAKTTITTPTNMEPGKTTFVNSEIGESTALPPITSTADTPLTKTRMTVIITATTDMKTPISLLASNSSTTTNVPLYTETTPISIPWTTAHSFSTLDASDISKLDKLKSVISTTDSSHMGDTHNLKPDINTTNAQTMGDKDKLKADINIYSSSVMPSVEMDSMMNTAGKIPSNWPFTMKPVQVILKTQTYADISSPKPSLHNDTKESSDHMTENTRKLFVEKNVNESSDLVSVNISLGSSPVCCEDNLQKHAPNEGFHIVTEKVTTSELPLSLPEDNGTNSADNSPQYNQEMFLSHENTTKTLYPSEKIDTLLPSSDTETDFLSTGKDNATSPDSSFVLHGEGNIPLLTKVSHTNSSPKINKSVTLQFRESDTVLPTHNDTLSPENDTTSIPLLQGNDPPQPSDNTAPLPVEETAPTSLVQNKNEPLQPSETVNVSTKHVKLVKVISRSQIEMDHNKSQSSHRVPVKISSPHQWEEGRKGIPMQITNQPYRVNGHPNHPLQDRIKPQRLLVPWPTPPRRSFRPGYIKNQHLNVPPPPKMLSTHNNSSEGILPQFNPTSGLQFKLSKLKETKSEPNIKDVLPQFSPTSGKVFTLTQSANDSSKINNDISEAATPNSQPDSVHMVNGPSLGNHLHNKTKNPEVTTKAIMIHNKESVRLPLGYDENEFNSSLSHKANDYMIRSDDTDDYQVSFGTKEQVTTSVSHRNNFNNVTNSTSDTDATASPNIYNEPLTPPTGLTSTQSATYKPAEVADEITKTSASITIEDNPTVIINGNFSFTNTKPIVKSVRQREENQSVVLEKKDDNYDSQILPLREIEPSKVVSFDSTIIEEEIEPDNLSKIQTDSQNFEELKENTSVHSLVALFQNTVPSKIRASSNERNDSVLKITSIQDSLQVPIMTQSTPPSQLTKEFHQDQQTAFKRPQEYSQSARPQSVLQLSTPKNLLLQQTPQNLSPPTRLETLSLFARPQNLNQNSNVYNQPTPTSSILQYVSPGKQESLLSQEHPPIVTVPNLDITPPTAIPPIQDQVEGTRSKQQTSIGRKPSATKPQSASGVPTPIVSTYQSPSLFDQQIPTGTQSVSPGTLQDKQLAKEDTHDVTSSATVSFISHISSLTTMAPATTNHSSSPSVTETEES</sequence>
<comment type="caution">
    <text evidence="3">The sequence shown here is derived from an EMBL/GenBank/DDBJ whole genome shotgun (WGS) entry which is preliminary data.</text>
</comment>
<dbReference type="EMBL" id="JAHLQT010046319">
    <property type="protein sequence ID" value="KAG7153619.1"/>
    <property type="molecule type" value="Genomic_DNA"/>
</dbReference>
<feature type="region of interest" description="Disordered" evidence="1">
    <location>
        <begin position="1375"/>
        <end position="1464"/>
    </location>
</feature>
<name>A0A8J5MJD5_HOMAM</name>
<feature type="region of interest" description="Disordered" evidence="1">
    <location>
        <begin position="155"/>
        <end position="311"/>
    </location>
</feature>
<feature type="compositionally biased region" description="Low complexity" evidence="1">
    <location>
        <begin position="1487"/>
        <end position="1498"/>
    </location>
</feature>
<reference evidence="3" key="1">
    <citation type="journal article" date="2021" name="Sci. Adv.">
        <title>The American lobster genome reveals insights on longevity, neural, and immune adaptations.</title>
        <authorList>
            <person name="Polinski J.M."/>
            <person name="Zimin A.V."/>
            <person name="Clark K.F."/>
            <person name="Kohn A.B."/>
            <person name="Sadowski N."/>
            <person name="Timp W."/>
            <person name="Ptitsyn A."/>
            <person name="Khanna P."/>
            <person name="Romanova D.Y."/>
            <person name="Williams P."/>
            <person name="Greenwood S.J."/>
            <person name="Moroz L.L."/>
            <person name="Walt D.R."/>
            <person name="Bodnar A.G."/>
        </authorList>
    </citation>
    <scope>NUCLEOTIDE SEQUENCE</scope>
    <source>
        <strain evidence="3">GMGI-L3</strain>
    </source>
</reference>
<feature type="region of interest" description="Disordered" evidence="1">
    <location>
        <begin position="45"/>
        <end position="86"/>
    </location>
</feature>
<protein>
    <submittedName>
        <fullName evidence="3">Putative ankyrin-3-like</fullName>
    </submittedName>
</protein>
<evidence type="ECO:0000313" key="3">
    <source>
        <dbReference type="EMBL" id="KAG7153619.1"/>
    </source>
</evidence>
<proteinExistence type="predicted"/>
<evidence type="ECO:0000256" key="2">
    <source>
        <dbReference type="SAM" id="SignalP"/>
    </source>
</evidence>
<feature type="region of interest" description="Disordered" evidence="1">
    <location>
        <begin position="1072"/>
        <end position="1109"/>
    </location>
</feature>
<feature type="compositionally biased region" description="Polar residues" evidence="1">
    <location>
        <begin position="1392"/>
        <end position="1403"/>
    </location>
</feature>
<feature type="compositionally biased region" description="Polar residues" evidence="1">
    <location>
        <begin position="1410"/>
        <end position="1450"/>
    </location>
</feature>
<feature type="region of interest" description="Disordered" evidence="1">
    <location>
        <begin position="679"/>
        <end position="702"/>
    </location>
</feature>
<feature type="compositionally biased region" description="Low complexity" evidence="1">
    <location>
        <begin position="1072"/>
        <end position="1091"/>
    </location>
</feature>
<feature type="region of interest" description="Disordered" evidence="1">
    <location>
        <begin position="1264"/>
        <end position="1298"/>
    </location>
</feature>